<evidence type="ECO:0000256" key="6">
    <source>
        <dbReference type="ARBA" id="ARBA00022989"/>
    </source>
</evidence>
<evidence type="ECO:0000256" key="4">
    <source>
        <dbReference type="ARBA" id="ARBA00022679"/>
    </source>
</evidence>
<evidence type="ECO:0000256" key="1">
    <source>
        <dbReference type="ARBA" id="ARBA00004651"/>
    </source>
</evidence>
<dbReference type="AlphaFoldDB" id="A0A2H0WPI6"/>
<reference evidence="11" key="1">
    <citation type="submission" date="2017-09" db="EMBL/GenBank/DDBJ databases">
        <title>Depth-based differentiation of microbial function through sediment-hosted aquifers and enrichment of novel symbionts in the deep terrestrial subsurface.</title>
        <authorList>
            <person name="Probst A.J."/>
            <person name="Ladd B."/>
            <person name="Jarett J.K."/>
            <person name="Geller-Mcgrath D.E."/>
            <person name="Sieber C.M.K."/>
            <person name="Emerson J.B."/>
            <person name="Anantharaman K."/>
            <person name="Thomas B.C."/>
            <person name="Malmstrom R."/>
            <person name="Stieglmeier M."/>
            <person name="Klingl A."/>
            <person name="Woyke T."/>
            <person name="Ryan C.M."/>
            <person name="Banfield J.F."/>
        </authorList>
    </citation>
    <scope>NUCLEOTIDE SEQUENCE [LARGE SCALE GENOMIC DNA]</scope>
</reference>
<dbReference type="Proteomes" id="UP000230775">
    <property type="component" value="Unassembled WGS sequence"/>
</dbReference>
<feature type="domain" description="ArnT-like N-terminal" evidence="9">
    <location>
        <begin position="108"/>
        <end position="253"/>
    </location>
</feature>
<keyword evidence="4" id="KW-0808">Transferase</keyword>
<feature type="transmembrane region" description="Helical" evidence="8">
    <location>
        <begin position="297"/>
        <end position="312"/>
    </location>
</feature>
<feature type="transmembrane region" description="Helical" evidence="8">
    <location>
        <begin position="158"/>
        <end position="174"/>
    </location>
</feature>
<name>A0A2H0WPI6_9BACT</name>
<feature type="transmembrane region" description="Helical" evidence="8">
    <location>
        <begin position="16"/>
        <end position="36"/>
    </location>
</feature>
<comment type="caution">
    <text evidence="10">The sequence shown here is derived from an EMBL/GenBank/DDBJ whole genome shotgun (WGS) entry which is preliminary data.</text>
</comment>
<gene>
    <name evidence="10" type="ORF">COT64_01925</name>
</gene>
<dbReference type="PANTHER" id="PTHR33908:SF11">
    <property type="entry name" value="MEMBRANE PROTEIN"/>
    <property type="match status" value="1"/>
</dbReference>
<evidence type="ECO:0000256" key="2">
    <source>
        <dbReference type="ARBA" id="ARBA00022475"/>
    </source>
</evidence>
<proteinExistence type="predicted"/>
<dbReference type="InterPro" id="IPR003342">
    <property type="entry name" value="ArnT-like_N"/>
</dbReference>
<feature type="transmembrane region" description="Helical" evidence="8">
    <location>
        <begin position="208"/>
        <end position="225"/>
    </location>
</feature>
<feature type="transmembrane region" description="Helical" evidence="8">
    <location>
        <begin position="237"/>
        <end position="257"/>
    </location>
</feature>
<dbReference type="Pfam" id="PF02366">
    <property type="entry name" value="PMT"/>
    <property type="match status" value="1"/>
</dbReference>
<dbReference type="GO" id="GO:0009103">
    <property type="term" value="P:lipopolysaccharide biosynthetic process"/>
    <property type="evidence" value="ECO:0007669"/>
    <property type="project" value="UniProtKB-ARBA"/>
</dbReference>
<evidence type="ECO:0000313" key="11">
    <source>
        <dbReference type="Proteomes" id="UP000230775"/>
    </source>
</evidence>
<protein>
    <recommendedName>
        <fullName evidence="9">ArnT-like N-terminal domain-containing protein</fullName>
    </recommendedName>
</protein>
<evidence type="ECO:0000256" key="3">
    <source>
        <dbReference type="ARBA" id="ARBA00022676"/>
    </source>
</evidence>
<evidence type="ECO:0000256" key="7">
    <source>
        <dbReference type="ARBA" id="ARBA00023136"/>
    </source>
</evidence>
<dbReference type="GO" id="GO:0005886">
    <property type="term" value="C:plasma membrane"/>
    <property type="evidence" value="ECO:0007669"/>
    <property type="project" value="UniProtKB-SubCell"/>
</dbReference>
<feature type="transmembrane region" description="Helical" evidence="8">
    <location>
        <begin position="319"/>
        <end position="338"/>
    </location>
</feature>
<sequence length="348" mass="40088">MINLLSFYLVKVKKELLSILFISVLITVAIWLPFFFGFKEGIITLFKNYDGPNYLIIVKSWYNQGFIKNTFSLPTPVEYYPAHLPGFPLTISLLTIFFTGPWSGLISTLLATVACGIIFYLFVYKFKLSENPFWLTAVFLIFPARWVAVKAVISPEPLFLFSIIASFYFFKSAFDKVENNLVSKKKGVIFDLFLAGIFGAVAQITKSPAILLFAAYIFYLVYLFIRKEKKLSEIIKYSLPLTLIPLSVLAVFVFYKIRSGDFLAYFHSGDNFHLVFPPFQGFFPERSWLGTFWNEDMVWQYLIGALTVVFLLKQKLFDLVSFALVFFTATLFVAHRDLTRYSLPLLPF</sequence>
<dbReference type="GO" id="GO:0006493">
    <property type="term" value="P:protein O-linked glycosylation"/>
    <property type="evidence" value="ECO:0007669"/>
    <property type="project" value="InterPro"/>
</dbReference>
<keyword evidence="3" id="KW-0328">Glycosyltransferase</keyword>
<evidence type="ECO:0000313" key="10">
    <source>
        <dbReference type="EMBL" id="PIS14572.1"/>
    </source>
</evidence>
<feature type="transmembrane region" description="Helical" evidence="8">
    <location>
        <begin position="133"/>
        <end position="152"/>
    </location>
</feature>
<organism evidence="10 11">
    <name type="scientific">Candidatus Shapirobacteria bacterium CG09_land_8_20_14_0_10_39_12</name>
    <dbReference type="NCBI Taxonomy" id="1974885"/>
    <lineage>
        <taxon>Bacteria</taxon>
        <taxon>Candidatus Shapironibacteriota</taxon>
    </lineage>
</organism>
<dbReference type="GO" id="GO:0016763">
    <property type="term" value="F:pentosyltransferase activity"/>
    <property type="evidence" value="ECO:0007669"/>
    <property type="project" value="TreeGrafter"/>
</dbReference>
<dbReference type="PANTHER" id="PTHR33908">
    <property type="entry name" value="MANNOSYLTRANSFERASE YKCB-RELATED"/>
    <property type="match status" value="1"/>
</dbReference>
<keyword evidence="6 8" id="KW-1133">Transmembrane helix</keyword>
<keyword evidence="7 8" id="KW-0472">Membrane</keyword>
<evidence type="ECO:0000256" key="8">
    <source>
        <dbReference type="SAM" id="Phobius"/>
    </source>
</evidence>
<dbReference type="GO" id="GO:0000030">
    <property type="term" value="F:mannosyltransferase activity"/>
    <property type="evidence" value="ECO:0007669"/>
    <property type="project" value="InterPro"/>
</dbReference>
<keyword evidence="5 8" id="KW-0812">Transmembrane</keyword>
<keyword evidence="2" id="KW-1003">Cell membrane</keyword>
<accession>A0A2H0WPI6</accession>
<feature type="transmembrane region" description="Helical" evidence="8">
    <location>
        <begin position="186"/>
        <end position="202"/>
    </location>
</feature>
<feature type="transmembrane region" description="Helical" evidence="8">
    <location>
        <begin position="102"/>
        <end position="121"/>
    </location>
</feature>
<evidence type="ECO:0000256" key="5">
    <source>
        <dbReference type="ARBA" id="ARBA00022692"/>
    </source>
</evidence>
<evidence type="ECO:0000259" key="9">
    <source>
        <dbReference type="Pfam" id="PF02366"/>
    </source>
</evidence>
<dbReference type="EMBL" id="PEZI01000040">
    <property type="protein sequence ID" value="PIS14572.1"/>
    <property type="molecule type" value="Genomic_DNA"/>
</dbReference>
<dbReference type="InterPro" id="IPR050297">
    <property type="entry name" value="LipidA_mod_glycosyltrf_83"/>
</dbReference>
<comment type="subcellular location">
    <subcellularLocation>
        <location evidence="1">Cell membrane</location>
        <topology evidence="1">Multi-pass membrane protein</topology>
    </subcellularLocation>
</comment>